<organism evidence="1 2">
    <name type="scientific">Dendryphion nanum</name>
    <dbReference type="NCBI Taxonomy" id="256645"/>
    <lineage>
        <taxon>Eukaryota</taxon>
        <taxon>Fungi</taxon>
        <taxon>Dikarya</taxon>
        <taxon>Ascomycota</taxon>
        <taxon>Pezizomycotina</taxon>
        <taxon>Dothideomycetes</taxon>
        <taxon>Pleosporomycetidae</taxon>
        <taxon>Pleosporales</taxon>
        <taxon>Torulaceae</taxon>
        <taxon>Dendryphion</taxon>
    </lineage>
</organism>
<dbReference type="AlphaFoldDB" id="A0A9P9ITE7"/>
<dbReference type="PANTHER" id="PTHR42085">
    <property type="entry name" value="F-BOX DOMAIN-CONTAINING PROTEIN"/>
    <property type="match status" value="1"/>
</dbReference>
<accession>A0A9P9ITE7</accession>
<dbReference type="PANTHER" id="PTHR42085:SF1">
    <property type="entry name" value="F-BOX DOMAIN-CONTAINING PROTEIN"/>
    <property type="match status" value="1"/>
</dbReference>
<proteinExistence type="predicted"/>
<evidence type="ECO:0000313" key="2">
    <source>
        <dbReference type="Proteomes" id="UP000700596"/>
    </source>
</evidence>
<gene>
    <name evidence="1" type="ORF">B0J11DRAFT_251686</name>
</gene>
<evidence type="ECO:0000313" key="1">
    <source>
        <dbReference type="EMBL" id="KAH7130430.1"/>
    </source>
</evidence>
<dbReference type="OrthoDB" id="62952at2759"/>
<comment type="caution">
    <text evidence="1">The sequence shown here is derived from an EMBL/GenBank/DDBJ whole genome shotgun (WGS) entry which is preliminary data.</text>
</comment>
<protein>
    <submittedName>
        <fullName evidence="1">Uncharacterized protein</fullName>
    </submittedName>
</protein>
<name>A0A9P9ITE7_9PLEO</name>
<keyword evidence="2" id="KW-1185">Reference proteome</keyword>
<dbReference type="EMBL" id="JAGMWT010000004">
    <property type="protein sequence ID" value="KAH7130430.1"/>
    <property type="molecule type" value="Genomic_DNA"/>
</dbReference>
<sequence length="323" mass="37104">MGNLQSFNKPEKSLESVPAVSLLPSTQSPTTHPDAHPVPRNVEFHCFSTDRRFRSTKHSAPLKSQARDESRVGFLDLPAEIRNDIYTQLFVHDGYVRLTPQAPTRIPGMAFFRVCKQVHDEASSVLYAANSFYCTVKHEIRVQSGTKIKLREEDLREGWFSSQGGNQDREHQGNVWGVIFPAPRYQRWLTRITIDATINIIVISGEKALLEFGTPEYIRTKSTNGEWYYYLKKETPAQNIEDVAKMREDVQAVFIETYNNMQMLWGEKPEGRNWEGRLVIAKSGWPSRSTSTSTQIMISFYEGSEDEVATKRALRQRRPELQL</sequence>
<dbReference type="Proteomes" id="UP000700596">
    <property type="component" value="Unassembled WGS sequence"/>
</dbReference>
<dbReference type="InterPro" id="IPR038883">
    <property type="entry name" value="AN11006-like"/>
</dbReference>
<reference evidence="1" key="1">
    <citation type="journal article" date="2021" name="Nat. Commun.">
        <title>Genetic determinants of endophytism in the Arabidopsis root mycobiome.</title>
        <authorList>
            <person name="Mesny F."/>
            <person name="Miyauchi S."/>
            <person name="Thiergart T."/>
            <person name="Pickel B."/>
            <person name="Atanasova L."/>
            <person name="Karlsson M."/>
            <person name="Huettel B."/>
            <person name="Barry K.W."/>
            <person name="Haridas S."/>
            <person name="Chen C."/>
            <person name="Bauer D."/>
            <person name="Andreopoulos W."/>
            <person name="Pangilinan J."/>
            <person name="LaButti K."/>
            <person name="Riley R."/>
            <person name="Lipzen A."/>
            <person name="Clum A."/>
            <person name="Drula E."/>
            <person name="Henrissat B."/>
            <person name="Kohler A."/>
            <person name="Grigoriev I.V."/>
            <person name="Martin F.M."/>
            <person name="Hacquard S."/>
        </authorList>
    </citation>
    <scope>NUCLEOTIDE SEQUENCE</scope>
    <source>
        <strain evidence="1">MPI-CAGE-CH-0243</strain>
    </source>
</reference>